<dbReference type="AlphaFoldDB" id="A0A7V7VXA0"/>
<feature type="region of interest" description="Disordered" evidence="1">
    <location>
        <begin position="1"/>
        <end position="48"/>
    </location>
</feature>
<sequence length="181" mass="21268">MARQNLSGMTPEERADHKRKQAADRKRNQRKKQKEEREMARMRATLTSSSPEVIEFVNEIDDLPFRAKVELIAEWEREFKQKLPVKMFEPIPGEPSENYWSRKNRIRDLELAKMLASGHLERKKASARKKAFNDSEAEKAAQLGLTVYEYQKRKKVAAWKDKKQAEQKTREVGRLARREAA</sequence>
<reference evidence="2 3" key="1">
    <citation type="submission" date="2019-09" db="EMBL/GenBank/DDBJ databases">
        <title>Taxonomic organization of the family Brucellaceae based on a phylogenomic approach.</title>
        <authorList>
            <person name="Leclercq S."/>
            <person name="Cloeckaert A."/>
            <person name="Zygmunt M.S."/>
        </authorList>
    </citation>
    <scope>NUCLEOTIDE SEQUENCE [LARGE SCALE GENOMIC DNA]</scope>
    <source>
        <strain evidence="2 3">TA93</strain>
    </source>
</reference>
<evidence type="ECO:0000313" key="3">
    <source>
        <dbReference type="Proteomes" id="UP000460650"/>
    </source>
</evidence>
<proteinExistence type="predicted"/>
<dbReference type="EMBL" id="WBVY01000001">
    <property type="protein sequence ID" value="KAB2658802.1"/>
    <property type="molecule type" value="Genomic_DNA"/>
</dbReference>
<evidence type="ECO:0000256" key="1">
    <source>
        <dbReference type="SAM" id="MobiDB-lite"/>
    </source>
</evidence>
<protein>
    <submittedName>
        <fullName evidence="2">Uncharacterized protein</fullName>
    </submittedName>
</protein>
<feature type="compositionally biased region" description="Basic and acidic residues" evidence="1">
    <location>
        <begin position="11"/>
        <end position="26"/>
    </location>
</feature>
<feature type="region of interest" description="Disordered" evidence="1">
    <location>
        <begin position="159"/>
        <end position="181"/>
    </location>
</feature>
<gene>
    <name evidence="2" type="ORF">F9K94_00965</name>
</gene>
<dbReference type="RefSeq" id="WP_151643120.1">
    <property type="nucleotide sequence ID" value="NZ_WBVY01000001.1"/>
</dbReference>
<comment type="caution">
    <text evidence="2">The sequence shown here is derived from an EMBL/GenBank/DDBJ whole genome shotgun (WGS) entry which is preliminary data.</text>
</comment>
<organism evidence="2 3">
    <name type="scientific">Brucella tritici</name>
    <dbReference type="NCBI Taxonomy" id="94626"/>
    <lineage>
        <taxon>Bacteria</taxon>
        <taxon>Pseudomonadati</taxon>
        <taxon>Pseudomonadota</taxon>
        <taxon>Alphaproteobacteria</taxon>
        <taxon>Hyphomicrobiales</taxon>
        <taxon>Brucellaceae</taxon>
        <taxon>Brucella/Ochrobactrum group</taxon>
        <taxon>Brucella</taxon>
    </lineage>
</organism>
<name>A0A7V7VXA0_9HYPH</name>
<evidence type="ECO:0000313" key="2">
    <source>
        <dbReference type="EMBL" id="KAB2658802.1"/>
    </source>
</evidence>
<dbReference type="Proteomes" id="UP000460650">
    <property type="component" value="Unassembled WGS sequence"/>
</dbReference>
<accession>A0A7V7VXA0</accession>